<dbReference type="Gene3D" id="2.80.10.50">
    <property type="match status" value="2"/>
</dbReference>
<proteinExistence type="predicted"/>
<keyword evidence="1" id="KW-0732">Signal</keyword>
<reference evidence="3 4" key="1">
    <citation type="submission" date="2024-05" db="EMBL/GenBank/DDBJ databases">
        <title>A draft genome resource for the thread blight pathogen Marasmius tenuissimus strain MS-2.</title>
        <authorList>
            <person name="Yulfo-Soto G.E."/>
            <person name="Baruah I.K."/>
            <person name="Amoako-Attah I."/>
            <person name="Bukari Y."/>
            <person name="Meinhardt L.W."/>
            <person name="Bailey B.A."/>
            <person name="Cohen S.P."/>
        </authorList>
    </citation>
    <scope>NUCLEOTIDE SEQUENCE [LARGE SCALE GENOMIC DNA]</scope>
    <source>
        <strain evidence="3 4">MS-2</strain>
    </source>
</reference>
<keyword evidence="4" id="KW-1185">Reference proteome</keyword>
<sequence length="315" mass="33504">MYLIAIILSIAVTVSAAWRIESGNPAFPIAGRRGCISALTNTVGAPAVIWDCNLDLSEQDWSYTPSGASNSGAQPLKIFGNKCLDVKDGVNVDGTKLQLWDCVDQSSNQLWISVTDGTFQWAGTNKCVDITDSNINNGNQLQIWTCDSRNTNQVWSSDPISPPTSPPSTGVRLLASGGPQHTTTFCMAAPGNLNFANVLLAACSDVTSTFPDGNLTWVIPAAGAAGPITTFNGTKCLSLRGASPSNGNFLEIWDCNGSPAQQWRFDGLESSKSISWAGGPGAKCADVKDGVFTAGNSVQVWDCDSNNRNQWWFVL</sequence>
<organism evidence="3 4">
    <name type="scientific">Marasmius tenuissimus</name>
    <dbReference type="NCBI Taxonomy" id="585030"/>
    <lineage>
        <taxon>Eukaryota</taxon>
        <taxon>Fungi</taxon>
        <taxon>Dikarya</taxon>
        <taxon>Basidiomycota</taxon>
        <taxon>Agaricomycotina</taxon>
        <taxon>Agaricomycetes</taxon>
        <taxon>Agaricomycetidae</taxon>
        <taxon>Agaricales</taxon>
        <taxon>Marasmiineae</taxon>
        <taxon>Marasmiaceae</taxon>
        <taxon>Marasmius</taxon>
    </lineage>
</organism>
<dbReference type="CDD" id="cd00161">
    <property type="entry name" value="beta-trefoil_Ricin-like"/>
    <property type="match status" value="1"/>
</dbReference>
<dbReference type="SUPFAM" id="SSF50370">
    <property type="entry name" value="Ricin B-like lectins"/>
    <property type="match status" value="2"/>
</dbReference>
<feature type="domain" description="Ricin B lectin" evidence="2">
    <location>
        <begin position="24"/>
        <end position="158"/>
    </location>
</feature>
<dbReference type="EMBL" id="JBBXMP010001045">
    <property type="protein sequence ID" value="KAL0056704.1"/>
    <property type="molecule type" value="Genomic_DNA"/>
</dbReference>
<comment type="caution">
    <text evidence="3">The sequence shown here is derived from an EMBL/GenBank/DDBJ whole genome shotgun (WGS) entry which is preliminary data.</text>
</comment>
<evidence type="ECO:0000256" key="1">
    <source>
        <dbReference type="SAM" id="SignalP"/>
    </source>
</evidence>
<feature type="domain" description="Ricin B lectin" evidence="2">
    <location>
        <begin position="169"/>
        <end position="314"/>
    </location>
</feature>
<gene>
    <name evidence="3" type="ORF">AAF712_016690</name>
</gene>
<feature type="chain" id="PRO_5046027484" description="Ricin B lectin domain-containing protein" evidence="1">
    <location>
        <begin position="18"/>
        <end position="315"/>
    </location>
</feature>
<name>A0ABR2Z643_9AGAR</name>
<feature type="signal peptide" evidence="1">
    <location>
        <begin position="1"/>
        <end position="17"/>
    </location>
</feature>
<evidence type="ECO:0000313" key="3">
    <source>
        <dbReference type="EMBL" id="KAL0056704.1"/>
    </source>
</evidence>
<protein>
    <recommendedName>
        <fullName evidence="2">Ricin B lectin domain-containing protein</fullName>
    </recommendedName>
</protein>
<dbReference type="SMART" id="SM00458">
    <property type="entry name" value="RICIN"/>
    <property type="match status" value="2"/>
</dbReference>
<dbReference type="InterPro" id="IPR035992">
    <property type="entry name" value="Ricin_B-like_lectins"/>
</dbReference>
<evidence type="ECO:0000259" key="2">
    <source>
        <dbReference type="SMART" id="SM00458"/>
    </source>
</evidence>
<dbReference type="InterPro" id="IPR000772">
    <property type="entry name" value="Ricin_B_lectin"/>
</dbReference>
<evidence type="ECO:0000313" key="4">
    <source>
        <dbReference type="Proteomes" id="UP001437256"/>
    </source>
</evidence>
<dbReference type="PROSITE" id="PS50231">
    <property type="entry name" value="RICIN_B_LECTIN"/>
    <property type="match status" value="3"/>
</dbReference>
<dbReference type="Pfam" id="PF00652">
    <property type="entry name" value="Ricin_B_lectin"/>
    <property type="match status" value="2"/>
</dbReference>
<accession>A0ABR2Z643</accession>
<dbReference type="Proteomes" id="UP001437256">
    <property type="component" value="Unassembled WGS sequence"/>
</dbReference>